<keyword evidence="9" id="KW-0472">Membrane</keyword>
<evidence type="ECO:0000256" key="2">
    <source>
        <dbReference type="ARBA" id="ARBA00012438"/>
    </source>
</evidence>
<evidence type="ECO:0000259" key="10">
    <source>
        <dbReference type="PROSITE" id="PS50109"/>
    </source>
</evidence>
<dbReference type="RefSeq" id="WP_150032687.1">
    <property type="nucleotide sequence ID" value="NZ_VWSH01000002.1"/>
</dbReference>
<keyword evidence="7" id="KW-0067">ATP-binding</keyword>
<keyword evidence="9" id="KW-0812">Transmembrane</keyword>
<feature type="domain" description="Histidine kinase" evidence="10">
    <location>
        <begin position="70"/>
        <end position="262"/>
    </location>
</feature>
<dbReference type="InterPro" id="IPR050482">
    <property type="entry name" value="Sensor_HK_TwoCompSys"/>
</dbReference>
<dbReference type="PANTHER" id="PTHR24421">
    <property type="entry name" value="NITRATE/NITRITE SENSOR PROTEIN NARX-RELATED"/>
    <property type="match status" value="1"/>
</dbReference>
<dbReference type="InterPro" id="IPR005467">
    <property type="entry name" value="His_kinase_dom"/>
</dbReference>
<keyword evidence="9" id="KW-1133">Transmembrane helix</keyword>
<dbReference type="GO" id="GO:0000155">
    <property type="term" value="F:phosphorelay sensor kinase activity"/>
    <property type="evidence" value="ECO:0007669"/>
    <property type="project" value="InterPro"/>
</dbReference>
<dbReference type="Pfam" id="PF07730">
    <property type="entry name" value="HisKA_3"/>
    <property type="match status" value="1"/>
</dbReference>
<dbReference type="GO" id="GO:0016020">
    <property type="term" value="C:membrane"/>
    <property type="evidence" value="ECO:0007669"/>
    <property type="project" value="InterPro"/>
</dbReference>
<keyword evidence="6" id="KW-0418">Kinase</keyword>
<comment type="caution">
    <text evidence="11">The sequence shown here is derived from an EMBL/GenBank/DDBJ whole genome shotgun (WGS) entry which is preliminary data.</text>
</comment>
<evidence type="ECO:0000256" key="5">
    <source>
        <dbReference type="ARBA" id="ARBA00022741"/>
    </source>
</evidence>
<dbReference type="InterPro" id="IPR011712">
    <property type="entry name" value="Sig_transdc_His_kin_sub3_dim/P"/>
</dbReference>
<gene>
    <name evidence="11" type="ORF">F0919_10445</name>
</gene>
<organism evidence="11 12">
    <name type="scientific">Taibaiella lutea</name>
    <dbReference type="NCBI Taxonomy" id="2608001"/>
    <lineage>
        <taxon>Bacteria</taxon>
        <taxon>Pseudomonadati</taxon>
        <taxon>Bacteroidota</taxon>
        <taxon>Chitinophagia</taxon>
        <taxon>Chitinophagales</taxon>
        <taxon>Chitinophagaceae</taxon>
        <taxon>Taibaiella</taxon>
    </lineage>
</organism>
<keyword evidence="5" id="KW-0547">Nucleotide-binding</keyword>
<dbReference type="InterPro" id="IPR036890">
    <property type="entry name" value="HATPase_C_sf"/>
</dbReference>
<accession>A0A5M6CIH4</accession>
<evidence type="ECO:0000256" key="6">
    <source>
        <dbReference type="ARBA" id="ARBA00022777"/>
    </source>
</evidence>
<dbReference type="CDD" id="cd16917">
    <property type="entry name" value="HATPase_UhpB-NarQ-NarX-like"/>
    <property type="match status" value="1"/>
</dbReference>
<dbReference type="PROSITE" id="PS50109">
    <property type="entry name" value="HIS_KIN"/>
    <property type="match status" value="1"/>
</dbReference>
<reference evidence="11 12" key="1">
    <citation type="submission" date="2019-09" db="EMBL/GenBank/DDBJ databases">
        <title>Genome sequence and assembly of Taibaiella sp.</title>
        <authorList>
            <person name="Chhetri G."/>
        </authorList>
    </citation>
    <scope>NUCLEOTIDE SEQUENCE [LARGE SCALE GENOMIC DNA]</scope>
    <source>
        <strain evidence="11 12">KVB11</strain>
    </source>
</reference>
<dbReference type="InterPro" id="IPR003594">
    <property type="entry name" value="HATPase_dom"/>
</dbReference>
<dbReference type="Proteomes" id="UP000323632">
    <property type="component" value="Unassembled WGS sequence"/>
</dbReference>
<comment type="catalytic activity">
    <reaction evidence="1">
        <text>ATP + protein L-histidine = ADP + protein N-phospho-L-histidine.</text>
        <dbReference type="EC" id="2.7.13.3"/>
    </reaction>
</comment>
<dbReference type="Gene3D" id="3.30.565.10">
    <property type="entry name" value="Histidine kinase-like ATPase, C-terminal domain"/>
    <property type="match status" value="1"/>
</dbReference>
<dbReference type="GO" id="GO:0005524">
    <property type="term" value="F:ATP binding"/>
    <property type="evidence" value="ECO:0007669"/>
    <property type="project" value="UniProtKB-KW"/>
</dbReference>
<dbReference type="AlphaFoldDB" id="A0A5M6CIH4"/>
<sequence>MHHQQSNEIAIAILGGSAIFIFLGITLIFLIIIYRRKQQEYFNQKLILEENFRKELLQAQLETQEQTFHSLSQELHDNIGQVLSLAKLNMSVIEMNSIDTESNEMVSQTKNLLNIAINDLRDISKTLNTEYVKEKDIKESIDRELAMLRRTRKFSADFTINGTPFFIKAERRLILYRIIQESLNNIVKHAGATHIVIDMSYTDNRLDIKITDNGNGFDIEKTRDGIGLMNIKQRSAMIDSKFNIESKPGTGTTLSITLTRDIDINAE</sequence>
<evidence type="ECO:0000256" key="3">
    <source>
        <dbReference type="ARBA" id="ARBA00022553"/>
    </source>
</evidence>
<dbReference type="EC" id="2.7.13.3" evidence="2"/>
<protein>
    <recommendedName>
        <fullName evidence="2">histidine kinase</fullName>
        <ecNumber evidence="2">2.7.13.3</ecNumber>
    </recommendedName>
</protein>
<dbReference type="SUPFAM" id="SSF55874">
    <property type="entry name" value="ATPase domain of HSP90 chaperone/DNA topoisomerase II/histidine kinase"/>
    <property type="match status" value="1"/>
</dbReference>
<dbReference type="SMART" id="SM00387">
    <property type="entry name" value="HATPase_c"/>
    <property type="match status" value="1"/>
</dbReference>
<feature type="transmembrane region" description="Helical" evidence="9">
    <location>
        <begin position="12"/>
        <end position="34"/>
    </location>
</feature>
<dbReference type="PANTHER" id="PTHR24421:SF10">
    <property type="entry name" value="NITRATE_NITRITE SENSOR PROTEIN NARQ"/>
    <property type="match status" value="1"/>
</dbReference>
<evidence type="ECO:0000256" key="8">
    <source>
        <dbReference type="ARBA" id="ARBA00023012"/>
    </source>
</evidence>
<keyword evidence="8" id="KW-0902">Two-component regulatory system</keyword>
<evidence type="ECO:0000313" key="12">
    <source>
        <dbReference type="Proteomes" id="UP000323632"/>
    </source>
</evidence>
<evidence type="ECO:0000256" key="1">
    <source>
        <dbReference type="ARBA" id="ARBA00000085"/>
    </source>
</evidence>
<keyword evidence="4" id="KW-0808">Transferase</keyword>
<evidence type="ECO:0000256" key="4">
    <source>
        <dbReference type="ARBA" id="ARBA00022679"/>
    </source>
</evidence>
<evidence type="ECO:0000313" key="11">
    <source>
        <dbReference type="EMBL" id="KAA5535008.1"/>
    </source>
</evidence>
<dbReference type="Pfam" id="PF02518">
    <property type="entry name" value="HATPase_c"/>
    <property type="match status" value="1"/>
</dbReference>
<evidence type="ECO:0000256" key="9">
    <source>
        <dbReference type="SAM" id="Phobius"/>
    </source>
</evidence>
<dbReference type="GO" id="GO:0046983">
    <property type="term" value="F:protein dimerization activity"/>
    <property type="evidence" value="ECO:0007669"/>
    <property type="project" value="InterPro"/>
</dbReference>
<name>A0A5M6CIH4_9BACT</name>
<proteinExistence type="predicted"/>
<keyword evidence="12" id="KW-1185">Reference proteome</keyword>
<dbReference type="EMBL" id="VWSH01000002">
    <property type="protein sequence ID" value="KAA5535008.1"/>
    <property type="molecule type" value="Genomic_DNA"/>
</dbReference>
<keyword evidence="3" id="KW-0597">Phosphoprotein</keyword>
<evidence type="ECO:0000256" key="7">
    <source>
        <dbReference type="ARBA" id="ARBA00022840"/>
    </source>
</evidence>
<dbReference type="Gene3D" id="1.20.5.1930">
    <property type="match status" value="1"/>
</dbReference>